<dbReference type="AlphaFoldDB" id="A0A8J8T0M7"/>
<dbReference type="EMBL" id="RRYP01011762">
    <property type="protein sequence ID" value="TNV77525.1"/>
    <property type="molecule type" value="Genomic_DNA"/>
</dbReference>
<gene>
    <name evidence="1" type="ORF">FGO68_gene9956</name>
</gene>
<protein>
    <submittedName>
        <fullName evidence="1">Uncharacterized protein</fullName>
    </submittedName>
</protein>
<keyword evidence="2" id="KW-1185">Reference proteome</keyword>
<name>A0A8J8T0M7_HALGN</name>
<accession>A0A8J8T0M7</accession>
<comment type="caution">
    <text evidence="1">The sequence shown here is derived from an EMBL/GenBank/DDBJ whole genome shotgun (WGS) entry which is preliminary data.</text>
</comment>
<dbReference type="Proteomes" id="UP000785679">
    <property type="component" value="Unassembled WGS sequence"/>
</dbReference>
<sequence length="96" mass="11141">MFQLVHHDLDLHPWILQVHPNLGERYNCDHPKNDVPTQKRVLGATLQDFDSHICLYSRFSLLCNPAVSILLSSNGISETNSKGWKLKYKCRHKEKD</sequence>
<organism evidence="1 2">
    <name type="scientific">Halteria grandinella</name>
    <dbReference type="NCBI Taxonomy" id="5974"/>
    <lineage>
        <taxon>Eukaryota</taxon>
        <taxon>Sar</taxon>
        <taxon>Alveolata</taxon>
        <taxon>Ciliophora</taxon>
        <taxon>Intramacronucleata</taxon>
        <taxon>Spirotrichea</taxon>
        <taxon>Stichotrichia</taxon>
        <taxon>Sporadotrichida</taxon>
        <taxon>Halteriidae</taxon>
        <taxon>Halteria</taxon>
    </lineage>
</organism>
<reference evidence="1" key="1">
    <citation type="submission" date="2019-06" db="EMBL/GenBank/DDBJ databases">
        <authorList>
            <person name="Zheng W."/>
        </authorList>
    </citation>
    <scope>NUCLEOTIDE SEQUENCE</scope>
    <source>
        <strain evidence="1">QDHG01</strain>
    </source>
</reference>
<evidence type="ECO:0000313" key="1">
    <source>
        <dbReference type="EMBL" id="TNV77525.1"/>
    </source>
</evidence>
<proteinExistence type="predicted"/>
<evidence type="ECO:0000313" key="2">
    <source>
        <dbReference type="Proteomes" id="UP000785679"/>
    </source>
</evidence>